<dbReference type="Gene3D" id="3.40.50.620">
    <property type="entry name" value="HUPs"/>
    <property type="match status" value="1"/>
</dbReference>
<dbReference type="SUPFAM" id="SSF52402">
    <property type="entry name" value="Adenine nucleotide alpha hydrolases-like"/>
    <property type="match status" value="1"/>
</dbReference>
<keyword evidence="2" id="KW-1185">Reference proteome</keyword>
<dbReference type="InterPro" id="IPR014729">
    <property type="entry name" value="Rossmann-like_a/b/a_fold"/>
</dbReference>
<sequence length="439" mass="47462">MTTRVVALRANDEFEVRSAAREEVIKFNLAGGGENAVGSDIASVQSRWSVLPPPVALDLLDLCVSVYTTDKMIERATTGWDGWTRDVTLYVSVRDLDVWNGTAGGVLTDLVNYLTGDTWTLVFRPFSSTDSLPTGSATVTAEEVSLFSGGLDSYVGAIDALEQKKNILLVSHHGRGPAGAASISQTRTINILKDTFSGIERLSYYIASPQKHSPEDSSRSRALLFYGLAAATALGTGAGQMVIPENGHVSLNVPLTTSHLGSASTRSTHPYTIHLWQRLLHALGMKLNVVLPYHHMTKGEVLTQCSKPDLMRKGLTATVSCGNPNVAARDAKLPPELRKPGTHCGYCWACLVRRAAIQAALGDDPTLYAYSDPRELTGDKARTVKAARLAFRTEGEHPTMARVLSAGPLPLPAGEVEQFLGVYRRGQQEVRQFLKGYGL</sequence>
<proteinExistence type="predicted"/>
<dbReference type="Proteomes" id="UP001595979">
    <property type="component" value="Unassembled WGS sequence"/>
</dbReference>
<gene>
    <name evidence="1" type="primary">qatC</name>
    <name evidence="1" type="ORF">ACFPQ6_13920</name>
</gene>
<accession>A0ABW1DMA1</accession>
<comment type="caution">
    <text evidence="1">The sequence shown here is derived from an EMBL/GenBank/DDBJ whole genome shotgun (WGS) entry which is preliminary data.</text>
</comment>
<dbReference type="NCBIfam" id="NF041925">
    <property type="entry name" value="QatC"/>
    <property type="match status" value="1"/>
</dbReference>
<reference evidence="2" key="1">
    <citation type="journal article" date="2019" name="Int. J. Syst. Evol. Microbiol.">
        <title>The Global Catalogue of Microorganisms (GCM) 10K type strain sequencing project: providing services to taxonomists for standard genome sequencing and annotation.</title>
        <authorList>
            <consortium name="The Broad Institute Genomics Platform"/>
            <consortium name="The Broad Institute Genome Sequencing Center for Infectious Disease"/>
            <person name="Wu L."/>
            <person name="Ma J."/>
        </authorList>
    </citation>
    <scope>NUCLEOTIDE SEQUENCE [LARGE SCALE GENOMIC DNA]</scope>
    <source>
        <strain evidence="2">CGMCC 1.15053</strain>
    </source>
</reference>
<name>A0ABW1DMA1_9DEIO</name>
<dbReference type="InterPro" id="IPR049676">
    <property type="entry name" value="QatC"/>
</dbReference>
<evidence type="ECO:0000313" key="1">
    <source>
        <dbReference type="EMBL" id="MFC5849405.1"/>
    </source>
</evidence>
<evidence type="ECO:0000313" key="2">
    <source>
        <dbReference type="Proteomes" id="UP001595979"/>
    </source>
</evidence>
<organism evidence="1 2">
    <name type="scientific">Deinococcus petrolearius</name>
    <dbReference type="NCBI Taxonomy" id="1751295"/>
    <lineage>
        <taxon>Bacteria</taxon>
        <taxon>Thermotogati</taxon>
        <taxon>Deinococcota</taxon>
        <taxon>Deinococci</taxon>
        <taxon>Deinococcales</taxon>
        <taxon>Deinococcaceae</taxon>
        <taxon>Deinococcus</taxon>
    </lineage>
</organism>
<dbReference type="EMBL" id="JBHSOH010000020">
    <property type="protein sequence ID" value="MFC5849405.1"/>
    <property type="molecule type" value="Genomic_DNA"/>
</dbReference>
<protein>
    <submittedName>
        <fullName evidence="1">Qat anti-phage system QueC-like protein QatC</fullName>
    </submittedName>
</protein>
<dbReference type="RefSeq" id="WP_380050514.1">
    <property type="nucleotide sequence ID" value="NZ_JBHSOH010000020.1"/>
</dbReference>